<dbReference type="RefSeq" id="WP_344044753.1">
    <property type="nucleotide sequence ID" value="NZ_BAAAPB010000002.1"/>
</dbReference>
<keyword evidence="1" id="KW-0489">Methyltransferase</keyword>
<keyword evidence="1" id="KW-0808">Transferase</keyword>
<proteinExistence type="predicted"/>
<reference evidence="1 2" key="1">
    <citation type="journal article" date="2019" name="Int. J. Syst. Evol. Microbiol.">
        <title>The Global Catalogue of Microorganisms (GCM) 10K type strain sequencing project: providing services to taxonomists for standard genome sequencing and annotation.</title>
        <authorList>
            <consortium name="The Broad Institute Genomics Platform"/>
            <consortium name="The Broad Institute Genome Sequencing Center for Infectious Disease"/>
            <person name="Wu L."/>
            <person name="Ma J."/>
        </authorList>
    </citation>
    <scope>NUCLEOTIDE SEQUENCE [LARGE SCALE GENOMIC DNA]</scope>
    <source>
        <strain evidence="1 2">JCM 15309</strain>
    </source>
</reference>
<protein>
    <submittedName>
        <fullName evidence="1">Class I SAM-dependent methyltransferase</fullName>
    </submittedName>
</protein>
<sequence length="239" mass="26990">MPHPRSAEFSSAWSFASGVSGWLTEDQAALLWDATIDLPRNAVAVEIGSHQGRSTTILAAALRDRGGRVIAIDPFVDGRLFGGAKTRERFERTIDEAGVTDVVELVAEYSTRARPGWSRSFDYLYIDGKHDYWTLSDDLRWSVHLPEGAPVLIHDCYSSIGVTLGILAHVLPSRRLVYERRAGSLALFRVGRPTWRDRMRIVAEMPWWLRNVMIKVLLRLRLRGLAAKVFGHDSPYDPY</sequence>
<dbReference type="GO" id="GO:0008168">
    <property type="term" value="F:methyltransferase activity"/>
    <property type="evidence" value="ECO:0007669"/>
    <property type="project" value="UniProtKB-KW"/>
</dbReference>
<dbReference type="GO" id="GO:0032259">
    <property type="term" value="P:methylation"/>
    <property type="evidence" value="ECO:0007669"/>
    <property type="project" value="UniProtKB-KW"/>
</dbReference>
<evidence type="ECO:0000313" key="2">
    <source>
        <dbReference type="Proteomes" id="UP001500571"/>
    </source>
</evidence>
<dbReference type="Proteomes" id="UP001500571">
    <property type="component" value="Unassembled WGS sequence"/>
</dbReference>
<accession>A0ABN2QZR2</accession>
<evidence type="ECO:0000313" key="1">
    <source>
        <dbReference type="EMBL" id="GAA1960899.1"/>
    </source>
</evidence>
<dbReference type="Gene3D" id="3.40.50.150">
    <property type="entry name" value="Vaccinia Virus protein VP39"/>
    <property type="match status" value="1"/>
</dbReference>
<keyword evidence="2" id="KW-1185">Reference proteome</keyword>
<gene>
    <name evidence="1" type="ORF">GCM10009798_20820</name>
</gene>
<dbReference type="InterPro" id="IPR029063">
    <property type="entry name" value="SAM-dependent_MTases_sf"/>
</dbReference>
<comment type="caution">
    <text evidence="1">The sequence shown here is derived from an EMBL/GenBank/DDBJ whole genome shotgun (WGS) entry which is preliminary data.</text>
</comment>
<dbReference type="SUPFAM" id="SSF53335">
    <property type="entry name" value="S-adenosyl-L-methionine-dependent methyltransferases"/>
    <property type="match status" value="1"/>
</dbReference>
<dbReference type="Pfam" id="PF13578">
    <property type="entry name" value="Methyltransf_24"/>
    <property type="match status" value="1"/>
</dbReference>
<dbReference type="EMBL" id="BAAAPB010000002">
    <property type="protein sequence ID" value="GAA1960899.1"/>
    <property type="molecule type" value="Genomic_DNA"/>
</dbReference>
<organism evidence="1 2">
    <name type="scientific">Nocardioides panacihumi</name>
    <dbReference type="NCBI Taxonomy" id="400774"/>
    <lineage>
        <taxon>Bacteria</taxon>
        <taxon>Bacillati</taxon>
        <taxon>Actinomycetota</taxon>
        <taxon>Actinomycetes</taxon>
        <taxon>Propionibacteriales</taxon>
        <taxon>Nocardioidaceae</taxon>
        <taxon>Nocardioides</taxon>
    </lineage>
</organism>
<name>A0ABN2QZR2_9ACTN</name>